<evidence type="ECO:0000256" key="8">
    <source>
        <dbReference type="SAM" id="MobiDB-lite"/>
    </source>
</evidence>
<evidence type="ECO:0000256" key="4">
    <source>
        <dbReference type="ARBA" id="ARBA00022837"/>
    </source>
</evidence>
<keyword evidence="5" id="KW-1015">Disulfide bond</keyword>
<dbReference type="SMART" id="SM00179">
    <property type="entry name" value="EGF_CA"/>
    <property type="match status" value="2"/>
</dbReference>
<dbReference type="InterPro" id="IPR024731">
    <property type="entry name" value="NELL2-like_EGF"/>
</dbReference>
<evidence type="ECO:0000256" key="5">
    <source>
        <dbReference type="ARBA" id="ARBA00023157"/>
    </source>
</evidence>
<dbReference type="InterPro" id="IPR000152">
    <property type="entry name" value="EGF-type_Asp/Asn_hydroxyl_site"/>
</dbReference>
<keyword evidence="2" id="KW-0732">Signal</keyword>
<evidence type="ECO:0000256" key="3">
    <source>
        <dbReference type="ARBA" id="ARBA00022737"/>
    </source>
</evidence>
<dbReference type="Pfam" id="PF07645">
    <property type="entry name" value="EGF_CA"/>
    <property type="match status" value="1"/>
</dbReference>
<gene>
    <name evidence="10" type="ORF">Cvel_10210</name>
</gene>
<feature type="domain" description="EGF-like" evidence="9">
    <location>
        <begin position="263"/>
        <end position="303"/>
    </location>
</feature>
<dbReference type="AlphaFoldDB" id="A0A0G4I1U1"/>
<dbReference type="PROSITE" id="PS01186">
    <property type="entry name" value="EGF_2"/>
    <property type="match status" value="1"/>
</dbReference>
<dbReference type="EMBL" id="CDMZ01004770">
    <property type="protein sequence ID" value="CEM50845.1"/>
    <property type="molecule type" value="Genomic_DNA"/>
</dbReference>
<dbReference type="InterPro" id="IPR001881">
    <property type="entry name" value="EGF-like_Ca-bd_dom"/>
</dbReference>
<name>A0A0G4I1U1_9ALVE</name>
<feature type="compositionally biased region" description="Basic and acidic residues" evidence="8">
    <location>
        <begin position="12"/>
        <end position="30"/>
    </location>
</feature>
<evidence type="ECO:0000256" key="7">
    <source>
        <dbReference type="PROSITE-ProRule" id="PRU00076"/>
    </source>
</evidence>
<dbReference type="VEuPathDB" id="CryptoDB:Cvel_10210"/>
<keyword evidence="1 7" id="KW-0245">EGF-like domain</keyword>
<dbReference type="CDD" id="cd00054">
    <property type="entry name" value="EGF_CA"/>
    <property type="match status" value="2"/>
</dbReference>
<dbReference type="Gene3D" id="2.60.120.920">
    <property type="match status" value="1"/>
</dbReference>
<keyword evidence="6" id="KW-0325">Glycoprotein</keyword>
<dbReference type="GO" id="GO:0005509">
    <property type="term" value="F:calcium ion binding"/>
    <property type="evidence" value="ECO:0007669"/>
    <property type="project" value="InterPro"/>
</dbReference>
<feature type="domain" description="EGF-like" evidence="9">
    <location>
        <begin position="304"/>
        <end position="344"/>
    </location>
</feature>
<evidence type="ECO:0000256" key="2">
    <source>
        <dbReference type="ARBA" id="ARBA00022729"/>
    </source>
</evidence>
<evidence type="ECO:0000256" key="1">
    <source>
        <dbReference type="ARBA" id="ARBA00022536"/>
    </source>
</evidence>
<dbReference type="PANTHER" id="PTHR24039">
    <property type="entry name" value="FIBRILLIN-RELATED"/>
    <property type="match status" value="1"/>
</dbReference>
<keyword evidence="4" id="KW-0106">Calcium</keyword>
<protein>
    <recommendedName>
        <fullName evidence="9">EGF-like domain-containing protein</fullName>
    </recommendedName>
</protein>
<evidence type="ECO:0000259" key="9">
    <source>
        <dbReference type="PROSITE" id="PS50026"/>
    </source>
</evidence>
<sequence length="366" mass="39389">MPPGLFNEEDEKEQRASDEEGQERSGKEGQTDPTKGGGGAQSVSLRTLQTSENIAWGTLTIGWDVARHSRHLSHAIPGCEDPYGVTTVQKHSMLGCSLSSDGLVHGYGQGLEASRRPQKGDTVGVLLDQQSATVIFHVNGKLVHSPSSRHAADPPWRTASKTNAVSSLPVGSSARFDIPNSSGYVLIPTVTLFQHLPGWYDPKSVEGVEDLAVREEEAEKQEGVRSAKHEIHRSRPPVCQVAINYTENPAYDDASGPDITCDDIDECSEMQHDCHSNATCTNSDGSFSCDCNTGFFGDGVSCSDIDECAGGNHTCEGNSTCVDVEGSFECPCYERYSDTGLGCTTITCSKICNQRGKISHDLFSFC</sequence>
<reference evidence="10" key="1">
    <citation type="submission" date="2014-11" db="EMBL/GenBank/DDBJ databases">
        <authorList>
            <person name="Otto D Thomas"/>
            <person name="Naeem Raeece"/>
        </authorList>
    </citation>
    <scope>NUCLEOTIDE SEQUENCE</scope>
</reference>
<evidence type="ECO:0000313" key="10">
    <source>
        <dbReference type="EMBL" id="CEM50845.1"/>
    </source>
</evidence>
<dbReference type="InterPro" id="IPR049883">
    <property type="entry name" value="NOTCH1_EGF-like"/>
</dbReference>
<feature type="region of interest" description="Disordered" evidence="8">
    <location>
        <begin position="1"/>
        <end position="46"/>
    </location>
</feature>
<comment type="caution">
    <text evidence="7">Lacks conserved residue(s) required for the propagation of feature annotation.</text>
</comment>
<keyword evidence="3" id="KW-0677">Repeat</keyword>
<dbReference type="SMART" id="SM00181">
    <property type="entry name" value="EGF"/>
    <property type="match status" value="2"/>
</dbReference>
<dbReference type="Pfam" id="PF12947">
    <property type="entry name" value="EGF_3"/>
    <property type="match status" value="1"/>
</dbReference>
<dbReference type="SUPFAM" id="SSF57196">
    <property type="entry name" value="EGF/Laminin"/>
    <property type="match status" value="2"/>
</dbReference>
<dbReference type="PROSITE" id="PS00010">
    <property type="entry name" value="ASX_HYDROXYL"/>
    <property type="match status" value="2"/>
</dbReference>
<dbReference type="PANTHER" id="PTHR24039:SF28">
    <property type="entry name" value="EGF-LIKE DOMAIN-CONTAINING PROTEIN"/>
    <property type="match status" value="1"/>
</dbReference>
<accession>A0A0G4I1U1</accession>
<dbReference type="InterPro" id="IPR018097">
    <property type="entry name" value="EGF_Ca-bd_CS"/>
</dbReference>
<dbReference type="PROSITE" id="PS01187">
    <property type="entry name" value="EGF_CA"/>
    <property type="match status" value="1"/>
</dbReference>
<evidence type="ECO:0000256" key="6">
    <source>
        <dbReference type="ARBA" id="ARBA00023180"/>
    </source>
</evidence>
<dbReference type="InterPro" id="IPR000742">
    <property type="entry name" value="EGF"/>
</dbReference>
<proteinExistence type="predicted"/>
<dbReference type="InterPro" id="IPR043136">
    <property type="entry name" value="B30.2/SPRY_sf"/>
</dbReference>
<organism evidence="10">
    <name type="scientific">Chromera velia CCMP2878</name>
    <dbReference type="NCBI Taxonomy" id="1169474"/>
    <lineage>
        <taxon>Eukaryota</taxon>
        <taxon>Sar</taxon>
        <taxon>Alveolata</taxon>
        <taxon>Colpodellida</taxon>
        <taxon>Chromeraceae</taxon>
        <taxon>Chromera</taxon>
    </lineage>
</organism>
<dbReference type="PROSITE" id="PS50026">
    <property type="entry name" value="EGF_3"/>
    <property type="match status" value="2"/>
</dbReference>
<dbReference type="Gene3D" id="2.10.25.10">
    <property type="entry name" value="Laminin"/>
    <property type="match status" value="2"/>
</dbReference>
<dbReference type="FunFam" id="2.10.25.10:FF:000038">
    <property type="entry name" value="Fibrillin 2"/>
    <property type="match status" value="2"/>
</dbReference>